<organism evidence="2 3">
    <name type="scientific">Hyaloscypha bicolor E</name>
    <dbReference type="NCBI Taxonomy" id="1095630"/>
    <lineage>
        <taxon>Eukaryota</taxon>
        <taxon>Fungi</taxon>
        <taxon>Dikarya</taxon>
        <taxon>Ascomycota</taxon>
        <taxon>Pezizomycotina</taxon>
        <taxon>Leotiomycetes</taxon>
        <taxon>Helotiales</taxon>
        <taxon>Hyaloscyphaceae</taxon>
        <taxon>Hyaloscypha</taxon>
        <taxon>Hyaloscypha bicolor</taxon>
    </lineage>
</organism>
<evidence type="ECO:0000313" key="2">
    <source>
        <dbReference type="EMBL" id="PMD57361.1"/>
    </source>
</evidence>
<dbReference type="RefSeq" id="XP_024734265.1">
    <property type="nucleotide sequence ID" value="XM_024874644.1"/>
</dbReference>
<keyword evidence="1" id="KW-0472">Membrane</keyword>
<protein>
    <submittedName>
        <fullName evidence="2">Uncharacterized protein</fullName>
    </submittedName>
</protein>
<keyword evidence="3" id="KW-1185">Reference proteome</keyword>
<dbReference type="InParanoid" id="A0A2J6T2V1"/>
<sequence>MSNLSFTYNATAIHNAFKGGNQSYCSLSPFQYSVYPIDSDTSKCPSANSILTTFGVVNLAVTTFSLLLGNRVITHWYTCGYCGQEKKNNFGRKHLGIPIPSSILYMWLLPIALQFSANAINAVLMKSTPNYKEGFSIGQIMVLYLVRPRVTWLLGIIIVKCSPAAVVNGDGDGETSALSDTPSGFNLREDWRPWAYQQMFAEWVLQVITSSIGLLMQSCMPISQPGSEEVSLQGLNLVIPNLVLCFGIAAGSGAMFYVRRGGKFDREYKQGGSSRSWRFQIPFVLTLAVAALLWASRWMFWVNYLQNFDVYGFCPPKFIQQGVVWTVFSAAAAPFGVGV</sequence>
<proteinExistence type="predicted"/>
<accession>A0A2J6T2V1</accession>
<feature type="transmembrane region" description="Helical" evidence="1">
    <location>
        <begin position="200"/>
        <end position="218"/>
    </location>
</feature>
<feature type="transmembrane region" description="Helical" evidence="1">
    <location>
        <begin position="318"/>
        <end position="337"/>
    </location>
</feature>
<dbReference type="AlphaFoldDB" id="A0A2J6T2V1"/>
<feature type="transmembrane region" description="Helical" evidence="1">
    <location>
        <begin position="50"/>
        <end position="68"/>
    </location>
</feature>
<feature type="transmembrane region" description="Helical" evidence="1">
    <location>
        <begin position="103"/>
        <end position="124"/>
    </location>
</feature>
<reference evidence="2 3" key="1">
    <citation type="submission" date="2016-04" db="EMBL/GenBank/DDBJ databases">
        <title>A degradative enzymes factory behind the ericoid mycorrhizal symbiosis.</title>
        <authorList>
            <consortium name="DOE Joint Genome Institute"/>
            <person name="Martino E."/>
            <person name="Morin E."/>
            <person name="Grelet G."/>
            <person name="Kuo A."/>
            <person name="Kohler A."/>
            <person name="Daghino S."/>
            <person name="Barry K."/>
            <person name="Choi C."/>
            <person name="Cichocki N."/>
            <person name="Clum A."/>
            <person name="Copeland A."/>
            <person name="Hainaut M."/>
            <person name="Haridas S."/>
            <person name="Labutti K."/>
            <person name="Lindquist E."/>
            <person name="Lipzen A."/>
            <person name="Khouja H.-R."/>
            <person name="Murat C."/>
            <person name="Ohm R."/>
            <person name="Olson A."/>
            <person name="Spatafora J."/>
            <person name="Veneault-Fourrey C."/>
            <person name="Henrissat B."/>
            <person name="Grigoriev I."/>
            <person name="Martin F."/>
            <person name="Perotto S."/>
        </authorList>
    </citation>
    <scope>NUCLEOTIDE SEQUENCE [LARGE SCALE GENOMIC DNA]</scope>
    <source>
        <strain evidence="2 3">E</strain>
    </source>
</reference>
<evidence type="ECO:0000313" key="3">
    <source>
        <dbReference type="Proteomes" id="UP000235371"/>
    </source>
</evidence>
<keyword evidence="1" id="KW-1133">Transmembrane helix</keyword>
<dbReference type="EMBL" id="KZ613847">
    <property type="protein sequence ID" value="PMD57361.1"/>
    <property type="molecule type" value="Genomic_DNA"/>
</dbReference>
<gene>
    <name evidence="2" type="ORF">K444DRAFT_52757</name>
</gene>
<dbReference type="OrthoDB" id="3525430at2759"/>
<dbReference type="GeneID" id="36582724"/>
<feature type="transmembrane region" description="Helical" evidence="1">
    <location>
        <begin position="238"/>
        <end position="258"/>
    </location>
</feature>
<feature type="transmembrane region" description="Helical" evidence="1">
    <location>
        <begin position="279"/>
        <end position="298"/>
    </location>
</feature>
<evidence type="ECO:0000256" key="1">
    <source>
        <dbReference type="SAM" id="Phobius"/>
    </source>
</evidence>
<name>A0A2J6T2V1_9HELO</name>
<keyword evidence="1" id="KW-0812">Transmembrane</keyword>
<dbReference type="Proteomes" id="UP000235371">
    <property type="component" value="Unassembled WGS sequence"/>
</dbReference>